<organism evidence="2 3">
    <name type="scientific">Exophiala spinifera</name>
    <dbReference type="NCBI Taxonomy" id="91928"/>
    <lineage>
        <taxon>Eukaryota</taxon>
        <taxon>Fungi</taxon>
        <taxon>Dikarya</taxon>
        <taxon>Ascomycota</taxon>
        <taxon>Pezizomycotina</taxon>
        <taxon>Eurotiomycetes</taxon>
        <taxon>Chaetothyriomycetidae</taxon>
        <taxon>Chaetothyriales</taxon>
        <taxon>Herpotrichiellaceae</taxon>
        <taxon>Exophiala</taxon>
    </lineage>
</organism>
<proteinExistence type="predicted"/>
<protein>
    <submittedName>
        <fullName evidence="2">Uncharacterized protein</fullName>
    </submittedName>
</protein>
<dbReference type="Proteomes" id="UP000053328">
    <property type="component" value="Unassembled WGS sequence"/>
</dbReference>
<reference evidence="2 3" key="1">
    <citation type="submission" date="2015-01" db="EMBL/GenBank/DDBJ databases">
        <title>The Genome Sequence of Exophiala spinifera CBS89968.</title>
        <authorList>
            <consortium name="The Broad Institute Genomics Platform"/>
            <person name="Cuomo C."/>
            <person name="de Hoog S."/>
            <person name="Gorbushina A."/>
            <person name="Stielow B."/>
            <person name="Teixiera M."/>
            <person name="Abouelleil A."/>
            <person name="Chapman S.B."/>
            <person name="Priest M."/>
            <person name="Young S.K."/>
            <person name="Wortman J."/>
            <person name="Nusbaum C."/>
            <person name="Birren B."/>
        </authorList>
    </citation>
    <scope>NUCLEOTIDE SEQUENCE [LARGE SCALE GENOMIC DNA]</scope>
    <source>
        <strain evidence="2 3">CBS 89968</strain>
    </source>
</reference>
<gene>
    <name evidence="2" type="ORF">PV08_08229</name>
</gene>
<keyword evidence="3" id="KW-1185">Reference proteome</keyword>
<dbReference type="EMBL" id="KN847497">
    <property type="protein sequence ID" value="KIW13042.1"/>
    <property type="molecule type" value="Genomic_DNA"/>
</dbReference>
<dbReference type="RefSeq" id="XP_016233258.1">
    <property type="nucleotide sequence ID" value="XM_016382555.1"/>
</dbReference>
<feature type="region of interest" description="Disordered" evidence="1">
    <location>
        <begin position="229"/>
        <end position="266"/>
    </location>
</feature>
<evidence type="ECO:0000313" key="2">
    <source>
        <dbReference type="EMBL" id="KIW13042.1"/>
    </source>
</evidence>
<dbReference type="VEuPathDB" id="FungiDB:PV08_08229"/>
<evidence type="ECO:0000313" key="3">
    <source>
        <dbReference type="Proteomes" id="UP000053328"/>
    </source>
</evidence>
<dbReference type="AlphaFoldDB" id="A0A0D1ZJR8"/>
<sequence>MATSTREEPSHDIRTLGMCCENDHIYDNSNSEFAGENVQALLDLHEPKTEWKDCLTSLGGLGKSQVSLRQVPGPMDFSCMVFAWVLCSVGPVDRFSNSVSLGISTEHNTNVIPRILICKRQFYSTMLIGADHISEVISLSRIYTGEFCEAMSFEIFDEHISQEVIPLGLIYREKFYETMSFEISENNSKEVIPLSGMRCVGGLLCQHGNQREYHLKWNRDDDAQLASLRKNKHPDDDDDDELPGEQGTLHLPSMRGPIRDQSSTAHDYRRTSLGVDIVHVEGSDSTYLQC</sequence>
<dbReference type="HOGENOM" id="CLU_959884_0_0_1"/>
<evidence type="ECO:0000256" key="1">
    <source>
        <dbReference type="SAM" id="MobiDB-lite"/>
    </source>
</evidence>
<name>A0A0D1ZJR8_9EURO</name>
<dbReference type="GeneID" id="27335312"/>
<accession>A0A0D1ZJR8</accession>